<keyword evidence="1" id="KW-0808">Transferase</keyword>
<dbReference type="Proteomes" id="UP000198619">
    <property type="component" value="Unassembled WGS sequence"/>
</dbReference>
<dbReference type="AlphaFoldDB" id="A0A1I0X2K9"/>
<sequence>MIRKATYSDLDNIMEIIKETVEEMKSYNNNQWDESYPKVEDFILDIENEELYVHDSKGEIQGFVCVNYIEPVEYKDLEWSSEKNFMVIHRMAVSKKVRNKGIGKKLMEFAERLSQSNNINFLKTDTNSVNIKMNSLFKKCGFNFVGEIKFLGKESPFYCYEKLF</sequence>
<keyword evidence="3" id="KW-0689">Ribosomal protein</keyword>
<dbReference type="PANTHER" id="PTHR13947:SF37">
    <property type="entry name" value="LD18367P"/>
    <property type="match status" value="1"/>
</dbReference>
<accession>A0A1I0X2K9</accession>
<dbReference type="PROSITE" id="PS51186">
    <property type="entry name" value="GNAT"/>
    <property type="match status" value="1"/>
</dbReference>
<gene>
    <name evidence="3" type="ORF">SAMN04488528_100727</name>
</gene>
<feature type="domain" description="N-acetyltransferase" evidence="2">
    <location>
        <begin position="1"/>
        <end position="164"/>
    </location>
</feature>
<dbReference type="GO" id="GO:0005840">
    <property type="term" value="C:ribosome"/>
    <property type="evidence" value="ECO:0007669"/>
    <property type="project" value="UniProtKB-KW"/>
</dbReference>
<reference evidence="3 4" key="1">
    <citation type="submission" date="2016-10" db="EMBL/GenBank/DDBJ databases">
        <authorList>
            <person name="de Groot N.N."/>
        </authorList>
    </citation>
    <scope>NUCLEOTIDE SEQUENCE [LARGE SCALE GENOMIC DNA]</scope>
    <source>
        <strain evidence="3 4">DSM 12271</strain>
    </source>
</reference>
<keyword evidence="3" id="KW-0687">Ribonucleoprotein</keyword>
<dbReference type="Pfam" id="PF00583">
    <property type="entry name" value="Acetyltransf_1"/>
    <property type="match status" value="1"/>
</dbReference>
<evidence type="ECO:0000313" key="4">
    <source>
        <dbReference type="Proteomes" id="UP000198619"/>
    </source>
</evidence>
<organism evidence="3 4">
    <name type="scientific">Clostridium frigidicarnis</name>
    <dbReference type="NCBI Taxonomy" id="84698"/>
    <lineage>
        <taxon>Bacteria</taxon>
        <taxon>Bacillati</taxon>
        <taxon>Bacillota</taxon>
        <taxon>Clostridia</taxon>
        <taxon>Eubacteriales</taxon>
        <taxon>Clostridiaceae</taxon>
        <taxon>Clostridium</taxon>
    </lineage>
</organism>
<keyword evidence="4" id="KW-1185">Reference proteome</keyword>
<dbReference type="STRING" id="84698.SAMN04488528_100727"/>
<dbReference type="EMBL" id="FOKI01000007">
    <property type="protein sequence ID" value="SFA95249.1"/>
    <property type="molecule type" value="Genomic_DNA"/>
</dbReference>
<evidence type="ECO:0000256" key="1">
    <source>
        <dbReference type="ARBA" id="ARBA00022679"/>
    </source>
</evidence>
<dbReference type="InterPro" id="IPR016181">
    <property type="entry name" value="Acyl_CoA_acyltransferase"/>
</dbReference>
<protein>
    <submittedName>
        <fullName evidence="3">Ribosomal protein S18 acetylase RimI</fullName>
    </submittedName>
</protein>
<name>A0A1I0X2K9_9CLOT</name>
<dbReference type="RefSeq" id="WP_090039686.1">
    <property type="nucleotide sequence ID" value="NZ_FOKI01000007.1"/>
</dbReference>
<dbReference type="GO" id="GO:0008080">
    <property type="term" value="F:N-acetyltransferase activity"/>
    <property type="evidence" value="ECO:0007669"/>
    <property type="project" value="InterPro"/>
</dbReference>
<dbReference type="InterPro" id="IPR050769">
    <property type="entry name" value="NAT_camello-type"/>
</dbReference>
<proteinExistence type="predicted"/>
<dbReference type="OrthoDB" id="9796381at2"/>
<dbReference type="InterPro" id="IPR000182">
    <property type="entry name" value="GNAT_dom"/>
</dbReference>
<dbReference type="CDD" id="cd04301">
    <property type="entry name" value="NAT_SF"/>
    <property type="match status" value="1"/>
</dbReference>
<evidence type="ECO:0000313" key="3">
    <source>
        <dbReference type="EMBL" id="SFA95249.1"/>
    </source>
</evidence>
<dbReference type="PANTHER" id="PTHR13947">
    <property type="entry name" value="GNAT FAMILY N-ACETYLTRANSFERASE"/>
    <property type="match status" value="1"/>
</dbReference>
<dbReference type="SUPFAM" id="SSF55729">
    <property type="entry name" value="Acyl-CoA N-acyltransferases (Nat)"/>
    <property type="match status" value="1"/>
</dbReference>
<dbReference type="Gene3D" id="3.40.630.30">
    <property type="match status" value="1"/>
</dbReference>
<evidence type="ECO:0000259" key="2">
    <source>
        <dbReference type="PROSITE" id="PS51186"/>
    </source>
</evidence>